<proteinExistence type="predicted"/>
<gene>
    <name evidence="1" type="ORF">CLUMA_CG007195</name>
</gene>
<organism evidence="1 2">
    <name type="scientific">Clunio marinus</name>
    <dbReference type="NCBI Taxonomy" id="568069"/>
    <lineage>
        <taxon>Eukaryota</taxon>
        <taxon>Metazoa</taxon>
        <taxon>Ecdysozoa</taxon>
        <taxon>Arthropoda</taxon>
        <taxon>Hexapoda</taxon>
        <taxon>Insecta</taxon>
        <taxon>Pterygota</taxon>
        <taxon>Neoptera</taxon>
        <taxon>Endopterygota</taxon>
        <taxon>Diptera</taxon>
        <taxon>Nematocera</taxon>
        <taxon>Chironomoidea</taxon>
        <taxon>Chironomidae</taxon>
        <taxon>Clunio</taxon>
    </lineage>
</organism>
<name>A0A1J1I1N5_9DIPT</name>
<dbReference type="Proteomes" id="UP000183832">
    <property type="component" value="Unassembled WGS sequence"/>
</dbReference>
<sequence length="87" mass="9802">MFSHDDHVQEYSSKVNRDSSLELELCLGSLRRQLKSCQLKTSGSISIEIRCSSRLHIERLLHSMPIFAQLIIQNVSKVAAGCSETLK</sequence>
<accession>A0A1J1I1N5</accession>
<evidence type="ECO:0000313" key="1">
    <source>
        <dbReference type="EMBL" id="CRK93666.1"/>
    </source>
</evidence>
<evidence type="ECO:0000313" key="2">
    <source>
        <dbReference type="Proteomes" id="UP000183832"/>
    </source>
</evidence>
<dbReference type="EMBL" id="CVRI01000037">
    <property type="protein sequence ID" value="CRK93666.1"/>
    <property type="molecule type" value="Genomic_DNA"/>
</dbReference>
<reference evidence="1 2" key="1">
    <citation type="submission" date="2015-04" db="EMBL/GenBank/DDBJ databases">
        <authorList>
            <person name="Syromyatnikov M.Y."/>
            <person name="Popov V.N."/>
        </authorList>
    </citation>
    <scope>NUCLEOTIDE SEQUENCE [LARGE SCALE GENOMIC DNA]</scope>
</reference>
<protein>
    <submittedName>
        <fullName evidence="1">CLUMA_CG007195, isoform A</fullName>
    </submittedName>
</protein>
<keyword evidence="2" id="KW-1185">Reference proteome</keyword>
<dbReference type="AlphaFoldDB" id="A0A1J1I1N5"/>